<evidence type="ECO:0000313" key="2">
    <source>
        <dbReference type="EMBL" id="OOZ37183.1"/>
    </source>
</evidence>
<keyword evidence="1" id="KW-1133">Transmembrane helix</keyword>
<protein>
    <submittedName>
        <fullName evidence="2">Uncharacterized protein</fullName>
    </submittedName>
</protein>
<reference evidence="2 3" key="1">
    <citation type="submission" date="2016-11" db="EMBL/GenBank/DDBJ databases">
        <title>Mixed transmission modes and dynamic genome evolution in an obligate animal-bacterial symbiosis.</title>
        <authorList>
            <person name="Russell S.L."/>
            <person name="Corbett-Detig R.B."/>
            <person name="Cavanaugh C.M."/>
        </authorList>
    </citation>
    <scope>NUCLEOTIDE SEQUENCE [LARGE SCALE GENOMIC DNA]</scope>
    <source>
        <strain evidence="2">Sp-SM6</strain>
    </source>
</reference>
<evidence type="ECO:0000313" key="3">
    <source>
        <dbReference type="Proteomes" id="UP000190198"/>
    </source>
</evidence>
<sequence length="74" mass="8883">MNEIVFRNMAKKRLYKLIIILIVSLLIMFFAFEMKQWVSDSYVWQGTVINIIFTSLTVIGFAVFLFSLMYIYLW</sequence>
<dbReference type="Proteomes" id="UP000190198">
    <property type="component" value="Unassembled WGS sequence"/>
</dbReference>
<name>A0A1T2KWF8_9GAMM</name>
<accession>A0A1T2KWF8</accession>
<proteinExistence type="predicted"/>
<keyword evidence="3" id="KW-1185">Reference proteome</keyword>
<dbReference type="AlphaFoldDB" id="A0A1T2KWF8"/>
<gene>
    <name evidence="2" type="ORF">BOW52_10330</name>
</gene>
<evidence type="ECO:0000256" key="1">
    <source>
        <dbReference type="SAM" id="Phobius"/>
    </source>
</evidence>
<keyword evidence="1" id="KW-0812">Transmembrane</keyword>
<organism evidence="2 3">
    <name type="scientific">Solemya elarraichensis gill symbiont</name>
    <dbReference type="NCBI Taxonomy" id="1918949"/>
    <lineage>
        <taxon>Bacteria</taxon>
        <taxon>Pseudomonadati</taxon>
        <taxon>Pseudomonadota</taxon>
        <taxon>Gammaproteobacteria</taxon>
        <taxon>sulfur-oxidizing symbionts</taxon>
    </lineage>
</organism>
<feature type="transmembrane region" description="Helical" evidence="1">
    <location>
        <begin position="52"/>
        <end position="73"/>
    </location>
</feature>
<feature type="transmembrane region" description="Helical" evidence="1">
    <location>
        <begin position="14"/>
        <end position="32"/>
    </location>
</feature>
<comment type="caution">
    <text evidence="2">The sequence shown here is derived from an EMBL/GenBank/DDBJ whole genome shotgun (WGS) entry which is preliminary data.</text>
</comment>
<keyword evidence="1" id="KW-0472">Membrane</keyword>
<dbReference type="EMBL" id="MPRK01000290">
    <property type="protein sequence ID" value="OOZ37183.1"/>
    <property type="molecule type" value="Genomic_DNA"/>
</dbReference>